<feature type="transmembrane region" description="Helical" evidence="1">
    <location>
        <begin position="79"/>
        <end position="99"/>
    </location>
</feature>
<keyword evidence="1" id="KW-1133">Transmembrane helix</keyword>
<keyword evidence="1" id="KW-0472">Membrane</keyword>
<protein>
    <submittedName>
        <fullName evidence="2">Uncharacterized protein</fullName>
    </submittedName>
</protein>
<dbReference type="AlphaFoldDB" id="F2IFF2"/>
<organism evidence="2 3">
    <name type="scientific">Fluviicola taffensis (strain DSM 16823 / NCIMB 13979 / RW262)</name>
    <dbReference type="NCBI Taxonomy" id="755732"/>
    <lineage>
        <taxon>Bacteria</taxon>
        <taxon>Pseudomonadati</taxon>
        <taxon>Bacteroidota</taxon>
        <taxon>Flavobacteriia</taxon>
        <taxon>Flavobacteriales</taxon>
        <taxon>Crocinitomicaceae</taxon>
        <taxon>Fluviicola</taxon>
    </lineage>
</organism>
<gene>
    <name evidence="2" type="ordered locus">Fluta_2656</name>
</gene>
<keyword evidence="3" id="KW-1185">Reference proteome</keyword>
<dbReference type="RefSeq" id="WP_013687407.1">
    <property type="nucleotide sequence ID" value="NC_015321.1"/>
</dbReference>
<feature type="transmembrane region" description="Helical" evidence="1">
    <location>
        <begin position="40"/>
        <end position="67"/>
    </location>
</feature>
<evidence type="ECO:0000313" key="2">
    <source>
        <dbReference type="EMBL" id="AEA44637.1"/>
    </source>
</evidence>
<feature type="transmembrane region" description="Helical" evidence="1">
    <location>
        <begin position="125"/>
        <end position="141"/>
    </location>
</feature>
<evidence type="ECO:0000313" key="3">
    <source>
        <dbReference type="Proteomes" id="UP000007463"/>
    </source>
</evidence>
<feature type="transmembrane region" description="Helical" evidence="1">
    <location>
        <begin position="7"/>
        <end position="28"/>
    </location>
</feature>
<dbReference type="HOGENOM" id="CLU_1737854_0_0_10"/>
<evidence type="ECO:0000256" key="1">
    <source>
        <dbReference type="SAM" id="Phobius"/>
    </source>
</evidence>
<sequence length="150" mass="17189" precursor="true">MNKKEIVFKLTFWLSILLYIISLCFSGYSTPNSNEDNLGYLLVLFGWSEVFTEGAGYVWLANPLLWYSWITIRNTYRSFLFGSLSMVLASTFMFSNKIMPIETCGSWLESMDCSPVFIISKNSGYYLWLFSSIIITAGNLHRMKFNGAGK</sequence>
<reference evidence="2 3" key="1">
    <citation type="journal article" date="2011" name="Stand. Genomic Sci.">
        <title>Complete genome sequence of the gliding freshwater bacterium Fluviicola taffensis type strain (RW262).</title>
        <authorList>
            <person name="Woyke T."/>
            <person name="Chertkov O."/>
            <person name="Lapidus A."/>
            <person name="Nolan M."/>
            <person name="Lucas S."/>
            <person name="Del Rio T.G."/>
            <person name="Tice H."/>
            <person name="Cheng J.F."/>
            <person name="Tapia R."/>
            <person name="Han C."/>
            <person name="Goodwin L."/>
            <person name="Pitluck S."/>
            <person name="Liolios K."/>
            <person name="Pagani I."/>
            <person name="Ivanova N."/>
            <person name="Huntemann M."/>
            <person name="Mavromatis K."/>
            <person name="Mikhailova N."/>
            <person name="Pati A."/>
            <person name="Chen A."/>
            <person name="Palaniappan K."/>
            <person name="Land M."/>
            <person name="Hauser L."/>
            <person name="Brambilla E.M."/>
            <person name="Rohde M."/>
            <person name="Mwirichia R."/>
            <person name="Sikorski J."/>
            <person name="Tindall B.J."/>
            <person name="Goker M."/>
            <person name="Bristow J."/>
            <person name="Eisen J.A."/>
            <person name="Markowitz V."/>
            <person name="Hugenholtz P."/>
            <person name="Klenk H.P."/>
            <person name="Kyrpides N.C."/>
        </authorList>
    </citation>
    <scope>NUCLEOTIDE SEQUENCE [LARGE SCALE GENOMIC DNA]</scope>
    <source>
        <strain evidence="3">DSM 16823 / RW262 / RW262</strain>
    </source>
</reference>
<dbReference type="OrthoDB" id="1272872at2"/>
<dbReference type="Proteomes" id="UP000007463">
    <property type="component" value="Chromosome"/>
</dbReference>
<proteinExistence type="predicted"/>
<name>F2IFF2_FLUTR</name>
<accession>F2IFF2</accession>
<dbReference type="EMBL" id="CP002542">
    <property type="protein sequence ID" value="AEA44637.1"/>
    <property type="molecule type" value="Genomic_DNA"/>
</dbReference>
<keyword evidence="1" id="KW-0812">Transmembrane</keyword>
<dbReference type="KEGG" id="fte:Fluta_2656"/>
<reference evidence="3" key="2">
    <citation type="submission" date="2011-02" db="EMBL/GenBank/DDBJ databases">
        <title>The complete genome of Fluviicola taffensis DSM 16823.</title>
        <authorList>
            <consortium name="US DOE Joint Genome Institute (JGI-PGF)"/>
            <person name="Lucas S."/>
            <person name="Copeland A."/>
            <person name="Lapidus A."/>
            <person name="Bruce D."/>
            <person name="Goodwin L."/>
            <person name="Pitluck S."/>
            <person name="Kyrpides N."/>
            <person name="Mavromatis K."/>
            <person name="Ivanova N."/>
            <person name="Mikhailova N."/>
            <person name="Pagani I."/>
            <person name="Chertkov O."/>
            <person name="Detter J.C."/>
            <person name="Han C."/>
            <person name="Tapia R."/>
            <person name="Land M."/>
            <person name="Hauser L."/>
            <person name="Markowitz V."/>
            <person name="Cheng J.-F."/>
            <person name="Hugenholtz P."/>
            <person name="Woyke T."/>
            <person name="Wu D."/>
            <person name="Tindall B."/>
            <person name="Pomrenke H.G."/>
            <person name="Brambilla E."/>
            <person name="Klenk H.-P."/>
            <person name="Eisen J.A."/>
        </authorList>
    </citation>
    <scope>NUCLEOTIDE SEQUENCE [LARGE SCALE GENOMIC DNA]</scope>
    <source>
        <strain evidence="3">DSM 16823 / RW262 / RW262</strain>
    </source>
</reference>